<proteinExistence type="inferred from homology"/>
<evidence type="ECO:0000256" key="4">
    <source>
        <dbReference type="ARBA" id="ARBA00024746"/>
    </source>
</evidence>
<dbReference type="EMBL" id="AMRI01000008">
    <property type="protein sequence ID" value="EKE75453.1"/>
    <property type="molecule type" value="Genomic_DNA"/>
</dbReference>
<keyword evidence="3 5" id="KW-1005">Bacterial flagellum biogenesis</keyword>
<evidence type="ECO:0000256" key="3">
    <source>
        <dbReference type="ARBA" id="ARBA00022795"/>
    </source>
</evidence>
<dbReference type="Gene3D" id="2.30.30.910">
    <property type="match status" value="1"/>
</dbReference>
<sequence>MSISSTTTDPLANSRWDTQETVEAANNNALDQEDFLALLTKQLAYQDPFKPVDNDQMISQMASFATVDGINSMAEQFGSLNEIMTSSQALQASTLVGQKVLVPSDTGYLAAGGTMEGVLTSSENMKNVTVRIEDESGQLIKTIDMKDLAAGNNKITWDGTNNAGEAVKEGNYVFKAQALVGGERVDLAVAAYASVDSVTLGSAASGGVVLNLQGLGGIRLSDVLEVAKA</sequence>
<dbReference type="eggNOG" id="COG1843">
    <property type="taxonomic scope" value="Bacteria"/>
</dbReference>
<dbReference type="Gene3D" id="2.60.40.4070">
    <property type="match status" value="1"/>
</dbReference>
<dbReference type="AlphaFoldDB" id="K2JJF9"/>
<evidence type="ECO:0000313" key="8">
    <source>
        <dbReference type="EMBL" id="EKE75453.1"/>
    </source>
</evidence>
<name>K2JJF9_9GAMM</name>
<comment type="function">
    <text evidence="4 5">Required for flagellar hook formation. May act as a scaffolding protein.</text>
</comment>
<feature type="domain" description="FlgD/Vpr Ig-like" evidence="6">
    <location>
        <begin position="112"/>
        <end position="179"/>
    </location>
</feature>
<organism evidence="8 9">
    <name type="scientific">Gallaecimonas xiamenensis 3-C-1</name>
    <dbReference type="NCBI Taxonomy" id="745411"/>
    <lineage>
        <taxon>Bacteria</taxon>
        <taxon>Pseudomonadati</taxon>
        <taxon>Pseudomonadota</taxon>
        <taxon>Gammaproteobacteria</taxon>
        <taxon>Enterobacterales</taxon>
        <taxon>Gallaecimonadaceae</taxon>
        <taxon>Gallaecimonas</taxon>
    </lineage>
</organism>
<dbReference type="Proteomes" id="UP000006755">
    <property type="component" value="Unassembled WGS sequence"/>
</dbReference>
<evidence type="ECO:0000259" key="6">
    <source>
        <dbReference type="Pfam" id="PF13860"/>
    </source>
</evidence>
<feature type="domain" description="FlgD Tudor-like" evidence="7">
    <location>
        <begin position="87"/>
        <end position="223"/>
    </location>
</feature>
<dbReference type="InterPro" id="IPR025965">
    <property type="entry name" value="FlgD/Vpr_Ig-like"/>
</dbReference>
<reference evidence="8 9" key="1">
    <citation type="journal article" date="2012" name="J. Bacteriol.">
        <title>Genome Sequence of Gallaecimonas xiamenensis Type Strain 3-C-1.</title>
        <authorList>
            <person name="Lai Q."/>
            <person name="Wang L."/>
            <person name="Wang W."/>
            <person name="Shao Z."/>
        </authorList>
    </citation>
    <scope>NUCLEOTIDE SEQUENCE [LARGE SCALE GENOMIC DNA]</scope>
    <source>
        <strain evidence="8 9">3-C-1</strain>
    </source>
</reference>
<dbReference type="Pfam" id="PF03963">
    <property type="entry name" value="FlgD"/>
    <property type="match status" value="1"/>
</dbReference>
<evidence type="ECO:0000256" key="2">
    <source>
        <dbReference type="ARBA" id="ARBA00016013"/>
    </source>
</evidence>
<dbReference type="STRING" id="745411.B3C1_07244"/>
<dbReference type="PATRIC" id="fig|745411.4.peg.1429"/>
<dbReference type="InterPro" id="IPR025963">
    <property type="entry name" value="FLgD_Tudor"/>
</dbReference>
<evidence type="ECO:0000256" key="5">
    <source>
        <dbReference type="RuleBase" id="RU362076"/>
    </source>
</evidence>
<comment type="caution">
    <text evidence="8">The sequence shown here is derived from an EMBL/GenBank/DDBJ whole genome shotgun (WGS) entry which is preliminary data.</text>
</comment>
<evidence type="ECO:0000259" key="7">
    <source>
        <dbReference type="Pfam" id="PF13861"/>
    </source>
</evidence>
<dbReference type="GO" id="GO:0044781">
    <property type="term" value="P:bacterial-type flagellum organization"/>
    <property type="evidence" value="ECO:0007669"/>
    <property type="project" value="UniProtKB-UniRule"/>
</dbReference>
<protein>
    <recommendedName>
        <fullName evidence="2 5">Basal-body rod modification protein FlgD</fullName>
    </recommendedName>
</protein>
<comment type="similarity">
    <text evidence="1 5">Belongs to the FlgD family.</text>
</comment>
<keyword evidence="8" id="KW-0969">Cilium</keyword>
<evidence type="ECO:0000256" key="1">
    <source>
        <dbReference type="ARBA" id="ARBA00010577"/>
    </source>
</evidence>
<dbReference type="InterPro" id="IPR005648">
    <property type="entry name" value="FlgD"/>
</dbReference>
<dbReference type="OrthoDB" id="9785233at2"/>
<accession>K2JJF9</accession>
<keyword evidence="9" id="KW-1185">Reference proteome</keyword>
<keyword evidence="8" id="KW-0282">Flagellum</keyword>
<dbReference type="Pfam" id="PF13861">
    <property type="entry name" value="FLgD_tudor"/>
    <property type="match status" value="1"/>
</dbReference>
<dbReference type="RefSeq" id="WP_008483892.1">
    <property type="nucleotide sequence ID" value="NZ_AMRI01000008.1"/>
</dbReference>
<keyword evidence="8" id="KW-0966">Cell projection</keyword>
<dbReference type="Pfam" id="PF13860">
    <property type="entry name" value="FlgD_ig"/>
    <property type="match status" value="1"/>
</dbReference>
<gene>
    <name evidence="8" type="primary">flgD</name>
    <name evidence="8" type="ORF">B3C1_07244</name>
</gene>
<evidence type="ECO:0000313" key="9">
    <source>
        <dbReference type="Proteomes" id="UP000006755"/>
    </source>
</evidence>